<gene>
    <name evidence="3" type="ORF">AABB31_01030</name>
</gene>
<keyword evidence="3" id="KW-0614">Plasmid</keyword>
<keyword evidence="4" id="KW-1185">Reference proteome</keyword>
<sequence length="363" mass="39586">MNELELSLQGASDELFTRYEALATGLAPIHQEVVAGASATDGGWLTDHGPKHIAKVGSEAAKIIGQMGAELVPYEIFLLLLSIQVHDIANISGRANHENRIDEVWGRVFGPLGFDSLDKNMAIQIASTHGGNFEGSKSTLRAVEPNTKYKNIPIRPRLLAAILKLADELAEEIDRASIVQLELGLLPKESEVYHIYSSGLHTAHVEASSGTIELKLAFSSEYFGRKFGKGKGEVFLLEEIFERTLKTWSEAIYCSRFLPNLLLTTVDVDVQIFDEETKLEACRVKYRLEDTGYPTVAAGDIYDVCPDLADFKGKGRLTPESLKATLSSDSSGASSSSEADADEEDKDVSSIGRIVKAVSGFFK</sequence>
<accession>A0AAN0M9T3</accession>
<feature type="compositionally biased region" description="Low complexity" evidence="1">
    <location>
        <begin position="327"/>
        <end position="338"/>
    </location>
</feature>
<dbReference type="SUPFAM" id="SSF109604">
    <property type="entry name" value="HD-domain/PDEase-like"/>
    <property type="match status" value="1"/>
</dbReference>
<feature type="region of interest" description="Disordered" evidence="1">
    <location>
        <begin position="324"/>
        <end position="348"/>
    </location>
</feature>
<name>A0AAN0M9T3_9RHOB</name>
<proteinExistence type="predicted"/>
<geneLocation type="plasmid" evidence="3 4">
    <name>pSS1-5</name>
</geneLocation>
<organism evidence="3 4">
    <name type="scientific">Yoonia rhodophyticola</name>
    <dbReference type="NCBI Taxonomy" id="3137370"/>
    <lineage>
        <taxon>Bacteria</taxon>
        <taxon>Pseudomonadati</taxon>
        <taxon>Pseudomonadota</taxon>
        <taxon>Alphaproteobacteria</taxon>
        <taxon>Rhodobacterales</taxon>
        <taxon>Paracoccaceae</taxon>
        <taxon>Yoonia</taxon>
    </lineage>
</organism>
<protein>
    <recommendedName>
        <fullName evidence="2">HD-CE domain-containing protein</fullName>
    </recommendedName>
</protein>
<dbReference type="Proteomes" id="UP001470809">
    <property type="component" value="Plasmid pSS1-5"/>
</dbReference>
<evidence type="ECO:0000313" key="3">
    <source>
        <dbReference type="EMBL" id="WZU65723.2"/>
    </source>
</evidence>
<evidence type="ECO:0000259" key="2">
    <source>
        <dbReference type="Pfam" id="PF24391"/>
    </source>
</evidence>
<dbReference type="Pfam" id="PF24391">
    <property type="entry name" value="HD-CE"/>
    <property type="match status" value="1"/>
</dbReference>
<feature type="domain" description="HD-CE" evidence="2">
    <location>
        <begin position="45"/>
        <end position="214"/>
    </location>
</feature>
<evidence type="ECO:0000313" key="4">
    <source>
        <dbReference type="Proteomes" id="UP001470809"/>
    </source>
</evidence>
<dbReference type="InterPro" id="IPR056471">
    <property type="entry name" value="HD-CE"/>
</dbReference>
<evidence type="ECO:0000256" key="1">
    <source>
        <dbReference type="SAM" id="MobiDB-lite"/>
    </source>
</evidence>
<dbReference type="Gene3D" id="1.10.3210.10">
    <property type="entry name" value="Hypothetical protein af1432"/>
    <property type="match status" value="1"/>
</dbReference>
<dbReference type="EMBL" id="CP151764">
    <property type="protein sequence ID" value="WZU65723.2"/>
    <property type="molecule type" value="Genomic_DNA"/>
</dbReference>
<dbReference type="KEGG" id="yrh:AABB31_01030"/>
<dbReference type="RefSeq" id="WP_373634762.1">
    <property type="nucleotide sequence ID" value="NZ_CP151764.2"/>
</dbReference>
<dbReference type="AlphaFoldDB" id="A0AAN0M9T3"/>
<reference evidence="3" key="1">
    <citation type="submission" date="2024-08" db="EMBL/GenBank/DDBJ databases">
        <title>Phylogenomic analyses of a clade within the roseobacter group suggest taxonomic reassignments of species of the genera Aestuariivita, Citreicella, Loktanella, Nautella, Pelagibaca, Ruegeria, Thalassobius, Thiobacimonas and Tropicibacter, and the proposal o.</title>
        <authorList>
            <person name="Jeon C.O."/>
        </authorList>
    </citation>
    <scope>NUCLEOTIDE SEQUENCE</scope>
    <source>
        <strain evidence="3">SS1-5</strain>
        <plasmid evidence="3">pSS1-5</plasmid>
    </source>
</reference>